<protein>
    <submittedName>
        <fullName evidence="1">Uncharacterized protein</fullName>
    </submittedName>
</protein>
<sequence>MKKMFLVMLLLSFFSTIAQAKEDNGQTLKDSLAVIDEIMN</sequence>
<dbReference type="EMBL" id="UINC01105872">
    <property type="protein sequence ID" value="SVC70141.1"/>
    <property type="molecule type" value="Genomic_DNA"/>
</dbReference>
<accession>A0A382PE22</accession>
<gene>
    <name evidence="1" type="ORF">METZ01_LOCUS322995</name>
</gene>
<feature type="non-terminal residue" evidence="1">
    <location>
        <position position="40"/>
    </location>
</feature>
<proteinExistence type="predicted"/>
<dbReference type="AlphaFoldDB" id="A0A382PE22"/>
<name>A0A382PE22_9ZZZZ</name>
<organism evidence="1">
    <name type="scientific">marine metagenome</name>
    <dbReference type="NCBI Taxonomy" id="408172"/>
    <lineage>
        <taxon>unclassified sequences</taxon>
        <taxon>metagenomes</taxon>
        <taxon>ecological metagenomes</taxon>
    </lineage>
</organism>
<evidence type="ECO:0000313" key="1">
    <source>
        <dbReference type="EMBL" id="SVC70141.1"/>
    </source>
</evidence>
<reference evidence="1" key="1">
    <citation type="submission" date="2018-05" db="EMBL/GenBank/DDBJ databases">
        <authorList>
            <person name="Lanie J.A."/>
            <person name="Ng W.-L."/>
            <person name="Kazmierczak K.M."/>
            <person name="Andrzejewski T.M."/>
            <person name="Davidsen T.M."/>
            <person name="Wayne K.J."/>
            <person name="Tettelin H."/>
            <person name="Glass J.I."/>
            <person name="Rusch D."/>
            <person name="Podicherti R."/>
            <person name="Tsui H.-C.T."/>
            <person name="Winkler M.E."/>
        </authorList>
    </citation>
    <scope>NUCLEOTIDE SEQUENCE</scope>
</reference>